<dbReference type="RefSeq" id="WP_201947058.1">
    <property type="nucleotide sequence ID" value="NZ_JAERRJ010000004.1"/>
</dbReference>
<evidence type="ECO:0000313" key="3">
    <source>
        <dbReference type="Proteomes" id="UP000602198"/>
    </source>
</evidence>
<gene>
    <name evidence="2" type="ORF">JK358_12705</name>
</gene>
<evidence type="ECO:0000259" key="1">
    <source>
        <dbReference type="Pfam" id="PF00501"/>
    </source>
</evidence>
<name>A0ABS1M3Y1_9NOCA</name>
<dbReference type="Gene3D" id="3.40.50.12780">
    <property type="entry name" value="N-terminal domain of ligase-like"/>
    <property type="match status" value="1"/>
</dbReference>
<dbReference type="SUPFAM" id="SSF56801">
    <property type="entry name" value="Acetyl-CoA synthetase-like"/>
    <property type="match status" value="1"/>
</dbReference>
<reference evidence="2 3" key="1">
    <citation type="submission" date="2021-01" db="EMBL/GenBank/DDBJ databases">
        <title>WGS of actinomycetes isolated from Thailand.</title>
        <authorList>
            <person name="Thawai C."/>
        </authorList>
    </citation>
    <scope>NUCLEOTIDE SEQUENCE [LARGE SCALE GENOMIC DNA]</scope>
    <source>
        <strain evidence="2 3">LPG 2</strain>
    </source>
</reference>
<organism evidence="2 3">
    <name type="scientific">Nocardia acididurans</name>
    <dbReference type="NCBI Taxonomy" id="2802282"/>
    <lineage>
        <taxon>Bacteria</taxon>
        <taxon>Bacillati</taxon>
        <taxon>Actinomycetota</taxon>
        <taxon>Actinomycetes</taxon>
        <taxon>Mycobacteriales</taxon>
        <taxon>Nocardiaceae</taxon>
        <taxon>Nocardia</taxon>
    </lineage>
</organism>
<dbReference type="Pfam" id="PF00501">
    <property type="entry name" value="AMP-binding"/>
    <property type="match status" value="1"/>
</dbReference>
<dbReference type="Proteomes" id="UP000602198">
    <property type="component" value="Unassembled WGS sequence"/>
</dbReference>
<feature type="domain" description="AMP-dependent synthetase/ligase" evidence="1">
    <location>
        <begin position="208"/>
        <end position="353"/>
    </location>
</feature>
<dbReference type="InterPro" id="IPR042099">
    <property type="entry name" value="ANL_N_sf"/>
</dbReference>
<keyword evidence="3" id="KW-1185">Reference proteome</keyword>
<dbReference type="EMBL" id="JAERRJ010000004">
    <property type="protein sequence ID" value="MBL1075254.1"/>
    <property type="molecule type" value="Genomic_DNA"/>
</dbReference>
<sequence length="414" mass="41684">MPEPLSTVERHRLADEWANGVELYDVPAISCLIQGARRVPALRTALNCGSRTLTYGELFDRVDALHAESAGFAFGSRTSAAGSAWAGATVSGDGREPGDAALDGLVRLLSEIVSAATADALPVPPSDCTGGHPGECGLAQAGDCAFTRARGLAEPVVSGLALTLSALAAAADDRRGVVADHRICRVDRAYGSADVRLLAVAWDGADAAVELLAALADGATLVLATAAQRADAAALAGLIAETSATHVLAEADALAGFADLAAPFLPSVRRWDVTGTSCPAILSGLLRMIAPDSVAGFAYTAPEYAGVVARGPLDGSGRVRPIPGARLLVLDAELCLLAPGESGDVHIGGAALAIEPADAAATFIADPYAPGRVARTGERGRWTADGWLVFDAAATGSSESAGAAGASGIDFAAA</sequence>
<proteinExistence type="predicted"/>
<protein>
    <submittedName>
        <fullName evidence="2">AMP-binding protein</fullName>
    </submittedName>
</protein>
<evidence type="ECO:0000313" key="2">
    <source>
        <dbReference type="EMBL" id="MBL1075254.1"/>
    </source>
</evidence>
<accession>A0ABS1M3Y1</accession>
<dbReference type="InterPro" id="IPR000873">
    <property type="entry name" value="AMP-dep_synth/lig_dom"/>
</dbReference>
<comment type="caution">
    <text evidence="2">The sequence shown here is derived from an EMBL/GenBank/DDBJ whole genome shotgun (WGS) entry which is preliminary data.</text>
</comment>